<sequence length="105" mass="11616">MTKSFRGYSKCTPMDYLRSVGVNDDEIVSRLLQMHSNDSDSTSTISSTAVDAAFRAGKGGVAIDKKLVDSIWKMIAAKTLTTTSSVKKFDLENDRCEDADYYIQC</sequence>
<accession>A0AAW1MHL9</accession>
<organism evidence="1 2">
    <name type="scientific">Popillia japonica</name>
    <name type="common">Japanese beetle</name>
    <dbReference type="NCBI Taxonomy" id="7064"/>
    <lineage>
        <taxon>Eukaryota</taxon>
        <taxon>Metazoa</taxon>
        <taxon>Ecdysozoa</taxon>
        <taxon>Arthropoda</taxon>
        <taxon>Hexapoda</taxon>
        <taxon>Insecta</taxon>
        <taxon>Pterygota</taxon>
        <taxon>Neoptera</taxon>
        <taxon>Endopterygota</taxon>
        <taxon>Coleoptera</taxon>
        <taxon>Polyphaga</taxon>
        <taxon>Scarabaeiformia</taxon>
        <taxon>Scarabaeidae</taxon>
        <taxon>Rutelinae</taxon>
        <taxon>Popillia</taxon>
    </lineage>
</organism>
<evidence type="ECO:0000313" key="1">
    <source>
        <dbReference type="EMBL" id="KAK9746220.1"/>
    </source>
</evidence>
<reference evidence="1 2" key="1">
    <citation type="journal article" date="2024" name="BMC Genomics">
        <title>De novo assembly and annotation of Popillia japonica's genome with initial clues to its potential as an invasive pest.</title>
        <authorList>
            <person name="Cucini C."/>
            <person name="Boschi S."/>
            <person name="Funari R."/>
            <person name="Cardaioli E."/>
            <person name="Iannotti N."/>
            <person name="Marturano G."/>
            <person name="Paoli F."/>
            <person name="Bruttini M."/>
            <person name="Carapelli A."/>
            <person name="Frati F."/>
            <person name="Nardi F."/>
        </authorList>
    </citation>
    <scope>NUCLEOTIDE SEQUENCE [LARGE SCALE GENOMIC DNA]</scope>
    <source>
        <strain evidence="1">DMR45628</strain>
    </source>
</reference>
<keyword evidence="2" id="KW-1185">Reference proteome</keyword>
<dbReference type="Proteomes" id="UP001458880">
    <property type="component" value="Unassembled WGS sequence"/>
</dbReference>
<name>A0AAW1MHL9_POPJA</name>
<dbReference type="EMBL" id="JASPKY010000041">
    <property type="protein sequence ID" value="KAK9746220.1"/>
    <property type="molecule type" value="Genomic_DNA"/>
</dbReference>
<evidence type="ECO:0000313" key="2">
    <source>
        <dbReference type="Proteomes" id="UP001458880"/>
    </source>
</evidence>
<gene>
    <name evidence="1" type="ORF">QE152_g6329</name>
</gene>
<proteinExistence type="predicted"/>
<dbReference type="AlphaFoldDB" id="A0AAW1MHL9"/>
<comment type="caution">
    <text evidence="1">The sequence shown here is derived from an EMBL/GenBank/DDBJ whole genome shotgun (WGS) entry which is preliminary data.</text>
</comment>
<protein>
    <submittedName>
        <fullName evidence="1">Uncharacterized protein</fullName>
    </submittedName>
</protein>